<keyword evidence="2" id="KW-1185">Reference proteome</keyword>
<accession>A0ABY4FVT4</accession>
<name>A0ABY4FVT4_9MICO</name>
<evidence type="ECO:0000313" key="2">
    <source>
        <dbReference type="Proteomes" id="UP000831775"/>
    </source>
</evidence>
<protein>
    <submittedName>
        <fullName evidence="1">Uncharacterized protein</fullName>
    </submittedName>
</protein>
<dbReference type="RefSeq" id="WP_244685944.1">
    <property type="nucleotide sequence ID" value="NZ_CP095043.1"/>
</dbReference>
<proteinExistence type="predicted"/>
<evidence type="ECO:0000313" key="1">
    <source>
        <dbReference type="EMBL" id="UOQ60368.1"/>
    </source>
</evidence>
<dbReference type="Proteomes" id="UP000831775">
    <property type="component" value="Chromosome"/>
</dbReference>
<sequence length="187" mass="20632">MTDAEKRELIEELRDYATALRASIHVHHRGADLIEKGADALEESLTGSETGDGEGAAKYAEGRLVTEEGGHMFGELDRETMREAIANLIPLDLIHDKGREGQPQDVFEVADRILAALADMRAGIEIEKWEYGVSLNGARPAATHDLKAAILFKDEYLRHESPDNVRLLRRTPGLTANPGPWEVVPDV</sequence>
<dbReference type="EMBL" id="CP095043">
    <property type="protein sequence ID" value="UOQ60368.1"/>
    <property type="molecule type" value="Genomic_DNA"/>
</dbReference>
<gene>
    <name evidence="1" type="ORF">MUN76_15265</name>
</gene>
<organism evidence="1 2">
    <name type="scientific">Leucobacter rhizosphaerae</name>
    <dbReference type="NCBI Taxonomy" id="2932245"/>
    <lineage>
        <taxon>Bacteria</taxon>
        <taxon>Bacillati</taxon>
        <taxon>Actinomycetota</taxon>
        <taxon>Actinomycetes</taxon>
        <taxon>Micrococcales</taxon>
        <taxon>Microbacteriaceae</taxon>
        <taxon>Leucobacter</taxon>
    </lineage>
</organism>
<reference evidence="1 2" key="1">
    <citation type="submission" date="2022-04" db="EMBL/GenBank/DDBJ databases">
        <title>Leucobacter sp. isolated from rhizosphere of onion.</title>
        <authorList>
            <person name="Won M."/>
            <person name="Lee C.-M."/>
            <person name="Woen H.-Y."/>
            <person name="Kwon S.-W."/>
        </authorList>
    </citation>
    <scope>NUCLEOTIDE SEQUENCE [LARGE SCALE GENOMIC DNA]</scope>
    <source>
        <strain evidence="1 2">H25R-14</strain>
    </source>
</reference>